<sequence>MRDSIMGIDAALMMLLRWFGSVALIILALAVVTLLIDRLRNRLTQTSDEGEISPPVHQLPPPVLLRPRAGESHAAELPVPAPLDPAPLDPAPLDPTRRTPASDAGSRSDVVWEPEDVRAG</sequence>
<organism evidence="3 4">
    <name type="scientific">Microlunatus phosphovorus (strain ATCC 700054 / DSM 10555 / JCM 9379 / NBRC 101784 / NCIMB 13414 / VKM Ac-1990 / NM-1)</name>
    <dbReference type="NCBI Taxonomy" id="1032480"/>
    <lineage>
        <taxon>Bacteria</taxon>
        <taxon>Bacillati</taxon>
        <taxon>Actinomycetota</taxon>
        <taxon>Actinomycetes</taxon>
        <taxon>Propionibacteriales</taxon>
        <taxon>Propionibacteriaceae</taxon>
        <taxon>Microlunatus</taxon>
    </lineage>
</organism>
<dbReference type="KEGG" id="mph:MLP_03580"/>
<dbReference type="EMBL" id="AP012204">
    <property type="protein sequence ID" value="BAK33372.1"/>
    <property type="molecule type" value="Genomic_DNA"/>
</dbReference>
<feature type="compositionally biased region" description="Pro residues" evidence="1">
    <location>
        <begin position="79"/>
        <end position="93"/>
    </location>
</feature>
<evidence type="ECO:0000313" key="4">
    <source>
        <dbReference type="Proteomes" id="UP000007947"/>
    </source>
</evidence>
<dbReference type="Proteomes" id="UP000007947">
    <property type="component" value="Chromosome"/>
</dbReference>
<keyword evidence="2" id="KW-1133">Transmembrane helix</keyword>
<feature type="region of interest" description="Disordered" evidence="1">
    <location>
        <begin position="45"/>
        <end position="120"/>
    </location>
</feature>
<accession>F5XJ46</accession>
<keyword evidence="2" id="KW-0472">Membrane</keyword>
<evidence type="ECO:0000256" key="2">
    <source>
        <dbReference type="SAM" id="Phobius"/>
    </source>
</evidence>
<keyword evidence="2" id="KW-0812">Transmembrane</keyword>
<proteinExistence type="predicted"/>
<evidence type="ECO:0000256" key="1">
    <source>
        <dbReference type="SAM" id="MobiDB-lite"/>
    </source>
</evidence>
<reference evidence="3 4" key="1">
    <citation type="submission" date="2011-05" db="EMBL/GenBank/DDBJ databases">
        <title>Whole genome sequence of Microlunatus phosphovorus NM-1.</title>
        <authorList>
            <person name="Hosoyama A."/>
            <person name="Sasaki K."/>
            <person name="Harada T."/>
            <person name="Igarashi R."/>
            <person name="Kawakoshi A."/>
            <person name="Sasagawa M."/>
            <person name="Fukada J."/>
            <person name="Nakamura S."/>
            <person name="Katano Y."/>
            <person name="Hanada S."/>
            <person name="Kamagata Y."/>
            <person name="Nakamura N."/>
            <person name="Yamazaki S."/>
            <person name="Fujita N."/>
        </authorList>
    </citation>
    <scope>NUCLEOTIDE SEQUENCE [LARGE SCALE GENOMIC DNA]</scope>
    <source>
        <strain evidence="4">ATCC 700054 / DSM 10555 / JCM 9379 / NBRC 101784 / NCIMB 13414 / VKM Ac-1990 / NM-1</strain>
    </source>
</reference>
<feature type="transmembrane region" description="Helical" evidence="2">
    <location>
        <begin position="15"/>
        <end position="36"/>
    </location>
</feature>
<name>F5XJ46_MICPN</name>
<dbReference type="HOGENOM" id="CLU_2047001_0_0_11"/>
<gene>
    <name evidence="3" type="ordered locus">MLP_03580</name>
</gene>
<protein>
    <submittedName>
        <fullName evidence="3">Uncharacterized protein</fullName>
    </submittedName>
</protein>
<evidence type="ECO:0000313" key="3">
    <source>
        <dbReference type="EMBL" id="BAK33372.1"/>
    </source>
</evidence>
<dbReference type="AlphaFoldDB" id="F5XJ46"/>
<keyword evidence="4" id="KW-1185">Reference proteome</keyword>